<accession>A0A348WE69</accession>
<keyword evidence="1" id="KW-0547">Nucleotide-binding</keyword>
<protein>
    <submittedName>
        <fullName evidence="1">Peptide ABC transporter ATP-binding protein</fullName>
    </submittedName>
</protein>
<sequence>MTNPLIRARNLSVGFRIGGGLFGKSILKAVDKVDLDIEKG</sequence>
<dbReference type="GO" id="GO:0005524">
    <property type="term" value="F:ATP binding"/>
    <property type="evidence" value="ECO:0007669"/>
    <property type="project" value="UniProtKB-KW"/>
</dbReference>
<dbReference type="AlphaFoldDB" id="A0A348WE69"/>
<gene>
    <name evidence="1" type="ORF">DCS45_13290</name>
</gene>
<organism evidence="1 2">
    <name type="scientific">Roseovarius nubinhibens</name>
    <dbReference type="NCBI Taxonomy" id="314263"/>
    <lineage>
        <taxon>Bacteria</taxon>
        <taxon>Pseudomonadati</taxon>
        <taxon>Pseudomonadota</taxon>
        <taxon>Alphaproteobacteria</taxon>
        <taxon>Rhodobacterales</taxon>
        <taxon>Roseobacteraceae</taxon>
        <taxon>Roseovarius</taxon>
    </lineage>
</organism>
<name>A0A348WE69_9RHOB</name>
<comment type="caution">
    <text evidence="1">The sequence shown here is derived from an EMBL/GenBank/DDBJ whole genome shotgun (WGS) entry which is preliminary data.</text>
</comment>
<keyword evidence="1" id="KW-0067">ATP-binding</keyword>
<proteinExistence type="predicted"/>
<reference evidence="1 2" key="1">
    <citation type="journal article" date="2018" name="Nat. Biotechnol.">
        <title>A standardized bacterial taxonomy based on genome phylogeny substantially revises the tree of life.</title>
        <authorList>
            <person name="Parks D.H."/>
            <person name="Chuvochina M."/>
            <person name="Waite D.W."/>
            <person name="Rinke C."/>
            <person name="Skarshewski A."/>
            <person name="Chaumeil P.A."/>
            <person name="Hugenholtz P."/>
        </authorList>
    </citation>
    <scope>NUCLEOTIDE SEQUENCE [LARGE SCALE GENOMIC DNA]</scope>
    <source>
        <strain evidence="1">UBA9169</strain>
    </source>
</reference>
<dbReference type="Proteomes" id="UP000264719">
    <property type="component" value="Unassembled WGS sequence"/>
</dbReference>
<evidence type="ECO:0000313" key="2">
    <source>
        <dbReference type="Proteomes" id="UP000264719"/>
    </source>
</evidence>
<evidence type="ECO:0000313" key="1">
    <source>
        <dbReference type="EMBL" id="HAR52831.1"/>
    </source>
</evidence>
<feature type="non-terminal residue" evidence="1">
    <location>
        <position position="40"/>
    </location>
</feature>
<dbReference type="EMBL" id="DMVW01000124">
    <property type="protein sequence ID" value="HAR52831.1"/>
    <property type="molecule type" value="Genomic_DNA"/>
</dbReference>